<dbReference type="AlphaFoldDB" id="A0A6B8KI57"/>
<dbReference type="Proteomes" id="UP000309061">
    <property type="component" value="Chromosome"/>
</dbReference>
<name>A0A6B8KI57_9HYPH</name>
<keyword evidence="2" id="KW-1185">Reference proteome</keyword>
<accession>A0A6B8KI57</accession>
<proteinExistence type="predicted"/>
<protein>
    <submittedName>
        <fullName evidence="1">Uncharacterized protein</fullName>
    </submittedName>
</protein>
<organism evidence="1 2">
    <name type="scientific">Methylocystis heyeri</name>
    <dbReference type="NCBI Taxonomy" id="391905"/>
    <lineage>
        <taxon>Bacteria</taxon>
        <taxon>Pseudomonadati</taxon>
        <taxon>Pseudomonadota</taxon>
        <taxon>Alphaproteobacteria</taxon>
        <taxon>Hyphomicrobiales</taxon>
        <taxon>Methylocystaceae</taxon>
        <taxon>Methylocystis</taxon>
    </lineage>
</organism>
<dbReference type="KEGG" id="mhey:H2LOC_013915"/>
<dbReference type="RefSeq" id="WP_136497584.1">
    <property type="nucleotide sequence ID" value="NZ_CP046052.1"/>
</dbReference>
<evidence type="ECO:0000313" key="2">
    <source>
        <dbReference type="Proteomes" id="UP000309061"/>
    </source>
</evidence>
<dbReference type="EMBL" id="CP046052">
    <property type="protein sequence ID" value="QGM46701.1"/>
    <property type="molecule type" value="Genomic_DNA"/>
</dbReference>
<evidence type="ECO:0000313" key="1">
    <source>
        <dbReference type="EMBL" id="QGM46701.1"/>
    </source>
</evidence>
<sequence>MAASPAFACKGCGCRGGPGYRGPDGRCVGYANLKSVCGTPPETNCAKEGAAQVEEPECTGCGCKGGPGYRGPDGRCVGFHNIKSVCGDPPETRCKKEL</sequence>
<reference evidence="1 2" key="1">
    <citation type="submission" date="2019-11" db="EMBL/GenBank/DDBJ databases">
        <title>The genome sequence of Methylocystis heyeri.</title>
        <authorList>
            <person name="Oshkin I.Y."/>
            <person name="Miroshnikov K."/>
            <person name="Dedysh S.N."/>
        </authorList>
    </citation>
    <scope>NUCLEOTIDE SEQUENCE [LARGE SCALE GENOMIC DNA]</scope>
    <source>
        <strain evidence="1 2">H2</strain>
    </source>
</reference>
<gene>
    <name evidence="1" type="ORF">H2LOC_013915</name>
</gene>